<dbReference type="KEGG" id="gtt:GUITHDRAFT_105046"/>
<reference evidence="3" key="2">
    <citation type="submission" date="2012-11" db="EMBL/GenBank/DDBJ databases">
        <authorList>
            <person name="Kuo A."/>
            <person name="Curtis B.A."/>
            <person name="Tanifuji G."/>
            <person name="Burki F."/>
            <person name="Gruber A."/>
            <person name="Irimia M."/>
            <person name="Maruyama S."/>
            <person name="Arias M.C."/>
            <person name="Ball S.G."/>
            <person name="Gile G.H."/>
            <person name="Hirakawa Y."/>
            <person name="Hopkins J.F."/>
            <person name="Rensing S.A."/>
            <person name="Schmutz J."/>
            <person name="Symeonidi A."/>
            <person name="Elias M."/>
            <person name="Eveleigh R.J."/>
            <person name="Herman E.K."/>
            <person name="Klute M.J."/>
            <person name="Nakayama T."/>
            <person name="Obornik M."/>
            <person name="Reyes-Prieto A."/>
            <person name="Armbrust E.V."/>
            <person name="Aves S.J."/>
            <person name="Beiko R.G."/>
            <person name="Coutinho P."/>
            <person name="Dacks J.B."/>
            <person name="Durnford D.G."/>
            <person name="Fast N.M."/>
            <person name="Green B.R."/>
            <person name="Grisdale C."/>
            <person name="Hempe F."/>
            <person name="Henrissat B."/>
            <person name="Hoppner M.P."/>
            <person name="Ishida K.-I."/>
            <person name="Kim E."/>
            <person name="Koreny L."/>
            <person name="Kroth P.G."/>
            <person name="Liu Y."/>
            <person name="Malik S.-B."/>
            <person name="Maier U.G."/>
            <person name="McRose D."/>
            <person name="Mock T."/>
            <person name="Neilson J.A."/>
            <person name="Onodera N.T."/>
            <person name="Poole A.M."/>
            <person name="Pritham E.J."/>
            <person name="Richards T.A."/>
            <person name="Rocap G."/>
            <person name="Roy S.W."/>
            <person name="Sarai C."/>
            <person name="Schaack S."/>
            <person name="Shirato S."/>
            <person name="Slamovits C.H."/>
            <person name="Spencer D.F."/>
            <person name="Suzuki S."/>
            <person name="Worden A.Z."/>
            <person name="Zauner S."/>
            <person name="Barry K."/>
            <person name="Bell C."/>
            <person name="Bharti A.K."/>
            <person name="Crow J.A."/>
            <person name="Grimwood J."/>
            <person name="Kramer R."/>
            <person name="Lindquist E."/>
            <person name="Lucas S."/>
            <person name="Salamov A."/>
            <person name="McFadden G.I."/>
            <person name="Lane C.E."/>
            <person name="Keeling P.J."/>
            <person name="Gray M.W."/>
            <person name="Grigoriev I.V."/>
            <person name="Archibald J.M."/>
        </authorList>
    </citation>
    <scope>NUCLEOTIDE SEQUENCE</scope>
    <source>
        <strain evidence="3">CCMP2712</strain>
    </source>
</reference>
<dbReference type="PaxDb" id="55529-EKX48962"/>
<organism evidence="1">
    <name type="scientific">Guillardia theta (strain CCMP2712)</name>
    <name type="common">Cryptophyte</name>
    <dbReference type="NCBI Taxonomy" id="905079"/>
    <lineage>
        <taxon>Eukaryota</taxon>
        <taxon>Cryptophyceae</taxon>
        <taxon>Pyrenomonadales</taxon>
        <taxon>Geminigeraceae</taxon>
        <taxon>Guillardia</taxon>
    </lineage>
</organism>
<name>L1JKV3_GUITC</name>
<evidence type="ECO:0008006" key="4">
    <source>
        <dbReference type="Google" id="ProtNLM"/>
    </source>
</evidence>
<dbReference type="AlphaFoldDB" id="L1JKV3"/>
<protein>
    <recommendedName>
        <fullName evidence="4">DDE Tnp4 domain-containing protein</fullName>
    </recommendedName>
</protein>
<reference evidence="2" key="3">
    <citation type="submission" date="2016-03" db="UniProtKB">
        <authorList>
            <consortium name="EnsemblProtists"/>
        </authorList>
    </citation>
    <scope>IDENTIFICATION</scope>
</reference>
<reference evidence="1 3" key="1">
    <citation type="journal article" date="2012" name="Nature">
        <title>Algal genomes reveal evolutionary mosaicism and the fate of nucleomorphs.</title>
        <authorList>
            <consortium name="DOE Joint Genome Institute"/>
            <person name="Curtis B.A."/>
            <person name="Tanifuji G."/>
            <person name="Burki F."/>
            <person name="Gruber A."/>
            <person name="Irimia M."/>
            <person name="Maruyama S."/>
            <person name="Arias M.C."/>
            <person name="Ball S.G."/>
            <person name="Gile G.H."/>
            <person name="Hirakawa Y."/>
            <person name="Hopkins J.F."/>
            <person name="Kuo A."/>
            <person name="Rensing S.A."/>
            <person name="Schmutz J."/>
            <person name="Symeonidi A."/>
            <person name="Elias M."/>
            <person name="Eveleigh R.J."/>
            <person name="Herman E.K."/>
            <person name="Klute M.J."/>
            <person name="Nakayama T."/>
            <person name="Obornik M."/>
            <person name="Reyes-Prieto A."/>
            <person name="Armbrust E.V."/>
            <person name="Aves S.J."/>
            <person name="Beiko R.G."/>
            <person name="Coutinho P."/>
            <person name="Dacks J.B."/>
            <person name="Durnford D.G."/>
            <person name="Fast N.M."/>
            <person name="Green B.R."/>
            <person name="Grisdale C.J."/>
            <person name="Hempel F."/>
            <person name="Henrissat B."/>
            <person name="Hoppner M.P."/>
            <person name="Ishida K."/>
            <person name="Kim E."/>
            <person name="Koreny L."/>
            <person name="Kroth P.G."/>
            <person name="Liu Y."/>
            <person name="Malik S.B."/>
            <person name="Maier U.G."/>
            <person name="McRose D."/>
            <person name="Mock T."/>
            <person name="Neilson J.A."/>
            <person name="Onodera N.T."/>
            <person name="Poole A.M."/>
            <person name="Pritham E.J."/>
            <person name="Richards T.A."/>
            <person name="Rocap G."/>
            <person name="Roy S.W."/>
            <person name="Sarai C."/>
            <person name="Schaack S."/>
            <person name="Shirato S."/>
            <person name="Slamovits C.H."/>
            <person name="Spencer D.F."/>
            <person name="Suzuki S."/>
            <person name="Worden A.Z."/>
            <person name="Zauner S."/>
            <person name="Barry K."/>
            <person name="Bell C."/>
            <person name="Bharti A.K."/>
            <person name="Crow J.A."/>
            <person name="Grimwood J."/>
            <person name="Kramer R."/>
            <person name="Lindquist E."/>
            <person name="Lucas S."/>
            <person name="Salamov A."/>
            <person name="McFadden G.I."/>
            <person name="Lane C.E."/>
            <person name="Keeling P.J."/>
            <person name="Gray M.W."/>
            <person name="Grigoriev I.V."/>
            <person name="Archibald J.M."/>
        </authorList>
    </citation>
    <scope>NUCLEOTIDE SEQUENCE</scope>
    <source>
        <strain evidence="1 3">CCMP2712</strain>
    </source>
</reference>
<evidence type="ECO:0000313" key="3">
    <source>
        <dbReference type="Proteomes" id="UP000011087"/>
    </source>
</evidence>
<sequence>MFLDQHYQQTDLPAGHSCGILDRSDSSQPWTPSGLHYFAGVLPNGISLIWGPWKGPMQEMTTLLDAQVCAKLEQSAEEAGVDFCACSQSSNLLSARLYPMNEACATEMETESQRPLDSLMSRFRLLAKDTFGEAVKIWSTLNHRCNMRLGAQKLERAFVVQLLIFNIRSIFSRDQITEEQEKADLFLRISLEDYLSKIRGCHGN</sequence>
<dbReference type="EnsemblProtists" id="EKX48962">
    <property type="protein sequence ID" value="EKX48962"/>
    <property type="gene ID" value="GUITHDRAFT_105046"/>
</dbReference>
<dbReference type="Proteomes" id="UP000011087">
    <property type="component" value="Unassembled WGS sequence"/>
</dbReference>
<gene>
    <name evidence="1" type="ORF">GUITHDRAFT_105046</name>
</gene>
<keyword evidence="3" id="KW-1185">Reference proteome</keyword>
<evidence type="ECO:0000313" key="1">
    <source>
        <dbReference type="EMBL" id="EKX48962.1"/>
    </source>
</evidence>
<dbReference type="RefSeq" id="XP_005835942.1">
    <property type="nucleotide sequence ID" value="XM_005835885.1"/>
</dbReference>
<evidence type="ECO:0000313" key="2">
    <source>
        <dbReference type="EnsemblProtists" id="EKX48962"/>
    </source>
</evidence>
<proteinExistence type="predicted"/>
<dbReference type="EMBL" id="JH992983">
    <property type="protein sequence ID" value="EKX48962.1"/>
    <property type="molecule type" value="Genomic_DNA"/>
</dbReference>
<accession>L1JKV3</accession>
<dbReference type="GeneID" id="17305656"/>
<dbReference type="HOGENOM" id="CLU_1274377_0_0_1"/>